<dbReference type="Pfam" id="PF01739">
    <property type="entry name" value="CheR"/>
    <property type="match status" value="1"/>
</dbReference>
<name>A0ABS2KEK1_9GAMM</name>
<keyword evidence="3" id="KW-0489">Methyltransferase</keyword>
<evidence type="ECO:0000313" key="8">
    <source>
        <dbReference type="Proteomes" id="UP001430193"/>
    </source>
</evidence>
<dbReference type="PANTHER" id="PTHR24422">
    <property type="entry name" value="CHEMOTAXIS PROTEIN METHYLTRANSFERASE"/>
    <property type="match status" value="1"/>
</dbReference>
<accession>A0ABS2KEK1</accession>
<dbReference type="PANTHER" id="PTHR24422:SF26">
    <property type="entry name" value="CHEMOTAXIS PROTEIN METHYLTRANSFERASE"/>
    <property type="match status" value="1"/>
</dbReference>
<evidence type="ECO:0000313" key="7">
    <source>
        <dbReference type="EMBL" id="MBM7129594.1"/>
    </source>
</evidence>
<dbReference type="InterPro" id="IPR036804">
    <property type="entry name" value="CheR_N_sf"/>
</dbReference>
<dbReference type="EMBL" id="JADIKF010000038">
    <property type="protein sequence ID" value="MBM7129594.1"/>
    <property type="molecule type" value="Genomic_DNA"/>
</dbReference>
<dbReference type="Pfam" id="PF03705">
    <property type="entry name" value="CheR_N"/>
    <property type="match status" value="1"/>
</dbReference>
<comment type="catalytic activity">
    <reaction evidence="1">
        <text>L-glutamyl-[protein] + S-adenosyl-L-methionine = [protein]-L-glutamate 5-O-methyl ester + S-adenosyl-L-homocysteine</text>
        <dbReference type="Rhea" id="RHEA:24452"/>
        <dbReference type="Rhea" id="RHEA-COMP:10208"/>
        <dbReference type="Rhea" id="RHEA-COMP:10311"/>
        <dbReference type="ChEBI" id="CHEBI:29973"/>
        <dbReference type="ChEBI" id="CHEBI:57856"/>
        <dbReference type="ChEBI" id="CHEBI:59789"/>
        <dbReference type="ChEBI" id="CHEBI:82795"/>
        <dbReference type="EC" id="2.1.1.80"/>
    </reaction>
</comment>
<dbReference type="PRINTS" id="PR00996">
    <property type="entry name" value="CHERMTFRASE"/>
</dbReference>
<dbReference type="InterPro" id="IPR022642">
    <property type="entry name" value="CheR_C"/>
</dbReference>
<evidence type="ECO:0000256" key="5">
    <source>
        <dbReference type="ARBA" id="ARBA00022691"/>
    </source>
</evidence>
<feature type="domain" description="CheR-type methyltransferase" evidence="6">
    <location>
        <begin position="21"/>
        <end position="276"/>
    </location>
</feature>
<evidence type="ECO:0000256" key="3">
    <source>
        <dbReference type="ARBA" id="ARBA00022603"/>
    </source>
</evidence>
<dbReference type="Gene3D" id="1.10.155.10">
    <property type="entry name" value="Chemotaxis receptor methyltransferase CheR, N-terminal domain"/>
    <property type="match status" value="1"/>
</dbReference>
<reference evidence="7" key="1">
    <citation type="submission" date="2020-10" db="EMBL/GenBank/DDBJ databases">
        <title>Phylogeny of dyella-like bacteria.</title>
        <authorList>
            <person name="Fu J."/>
        </authorList>
    </citation>
    <scope>NUCLEOTIDE SEQUENCE</scope>
    <source>
        <strain evidence="7">DHON07</strain>
    </source>
</reference>
<dbReference type="EC" id="2.1.1.80" evidence="2"/>
<dbReference type="Gene3D" id="3.40.50.150">
    <property type="entry name" value="Vaccinia Virus protein VP39"/>
    <property type="match status" value="1"/>
</dbReference>
<sequence length="282" mass="32761">MSVDINDDVDRPTRQALLASVHRHTGITMTEKKWPLLQGRLRRRLQALSLDSYRDYLDVLDSRADEATYFIDLVTTNETSFFRTPRIWDYLWQQFLPRWHNEHAGSILQIWSAAASSGEEAYSLAMLCEEYRERHPAFRYRILATDIAKYVVGAGEIGLYQGRSIDGLRRSRPAFFEKYFAKIDDRFAVVPALRANVSFREHNLYRRLADPLRIDLVLLRNVLIYFDDAGQQAVVDNVASSLVPDGVLIIGESESLSRHRTGFDFEQPLIYRKQEAMRERRA</sequence>
<dbReference type="InterPro" id="IPR022641">
    <property type="entry name" value="CheR_N"/>
</dbReference>
<proteinExistence type="predicted"/>
<dbReference type="InterPro" id="IPR050903">
    <property type="entry name" value="Bact_Chemotaxis_MeTrfase"/>
</dbReference>
<organism evidence="7 8">
    <name type="scientific">Dyella mobilis</name>
    <dbReference type="NCBI Taxonomy" id="1849582"/>
    <lineage>
        <taxon>Bacteria</taxon>
        <taxon>Pseudomonadati</taxon>
        <taxon>Pseudomonadota</taxon>
        <taxon>Gammaproteobacteria</taxon>
        <taxon>Lysobacterales</taxon>
        <taxon>Rhodanobacteraceae</taxon>
        <taxon>Dyella</taxon>
    </lineage>
</organism>
<dbReference type="SUPFAM" id="SSF47757">
    <property type="entry name" value="Chemotaxis receptor methyltransferase CheR, N-terminal domain"/>
    <property type="match status" value="1"/>
</dbReference>
<dbReference type="PROSITE" id="PS50123">
    <property type="entry name" value="CHER"/>
    <property type="match status" value="1"/>
</dbReference>
<evidence type="ECO:0000259" key="6">
    <source>
        <dbReference type="PROSITE" id="PS50123"/>
    </source>
</evidence>
<dbReference type="SUPFAM" id="SSF53335">
    <property type="entry name" value="S-adenosyl-L-methionine-dependent methyltransferases"/>
    <property type="match status" value="1"/>
</dbReference>
<protein>
    <recommendedName>
        <fullName evidence="2">protein-glutamate O-methyltransferase</fullName>
        <ecNumber evidence="2">2.1.1.80</ecNumber>
    </recommendedName>
</protein>
<evidence type="ECO:0000256" key="4">
    <source>
        <dbReference type="ARBA" id="ARBA00022679"/>
    </source>
</evidence>
<comment type="caution">
    <text evidence="7">The sequence shown here is derived from an EMBL/GenBank/DDBJ whole genome shotgun (WGS) entry which is preliminary data.</text>
</comment>
<gene>
    <name evidence="7" type="ORF">ISS99_08660</name>
</gene>
<evidence type="ECO:0000256" key="2">
    <source>
        <dbReference type="ARBA" id="ARBA00012534"/>
    </source>
</evidence>
<keyword evidence="8" id="KW-1185">Reference proteome</keyword>
<keyword evidence="4" id="KW-0808">Transferase</keyword>
<dbReference type="InterPro" id="IPR029063">
    <property type="entry name" value="SAM-dependent_MTases_sf"/>
</dbReference>
<dbReference type="Proteomes" id="UP001430193">
    <property type="component" value="Unassembled WGS sequence"/>
</dbReference>
<dbReference type="InterPro" id="IPR000780">
    <property type="entry name" value="CheR_MeTrfase"/>
</dbReference>
<evidence type="ECO:0000256" key="1">
    <source>
        <dbReference type="ARBA" id="ARBA00001541"/>
    </source>
</evidence>
<dbReference type="SMART" id="SM00138">
    <property type="entry name" value="MeTrc"/>
    <property type="match status" value="1"/>
</dbReference>
<keyword evidence="5" id="KW-0949">S-adenosyl-L-methionine</keyword>